<dbReference type="GO" id="GO:0016747">
    <property type="term" value="F:acyltransferase activity, transferring groups other than amino-acyl groups"/>
    <property type="evidence" value="ECO:0007669"/>
    <property type="project" value="InterPro"/>
</dbReference>
<evidence type="ECO:0000313" key="2">
    <source>
        <dbReference type="EMBL" id="QAA30475.1"/>
    </source>
</evidence>
<gene>
    <name evidence="2" type="ORF">C1I91_01660</name>
</gene>
<sequence>MLTISKALTEDAEALTSISTTSFNHDSKTYLGKEIGPYGYNLVEWHLDRMDKSDYYKILNDNNIIGGIYVSKVSDSHYQLQCIFIHPQYQNKKIGTKVIDMIEESYPSAEKWTLDTPSWNPRTNNFYKKLGYTKIGEEDLKFLILNLYEKVV</sequence>
<dbReference type="Gene3D" id="3.40.630.30">
    <property type="match status" value="1"/>
</dbReference>
<keyword evidence="3" id="KW-1185">Reference proteome</keyword>
<protein>
    <submittedName>
        <fullName evidence="2">GNAT family N-acetyltransferase</fullName>
    </submittedName>
</protein>
<name>A0A3R5V557_9CLOT</name>
<dbReference type="PROSITE" id="PS51186">
    <property type="entry name" value="GNAT"/>
    <property type="match status" value="1"/>
</dbReference>
<dbReference type="KEGG" id="cmah:C1I91_01660"/>
<evidence type="ECO:0000259" key="1">
    <source>
        <dbReference type="PROSITE" id="PS51186"/>
    </source>
</evidence>
<keyword evidence="2" id="KW-0808">Transferase</keyword>
<dbReference type="InterPro" id="IPR000182">
    <property type="entry name" value="GNAT_dom"/>
</dbReference>
<dbReference type="Pfam" id="PF00583">
    <property type="entry name" value="Acetyltransf_1"/>
    <property type="match status" value="1"/>
</dbReference>
<reference evidence="2 3" key="1">
    <citation type="submission" date="2018-01" db="EMBL/GenBank/DDBJ databases">
        <title>Genome Sequencing and Assembly of Anaerobacter polyendosporus strain CT4.</title>
        <authorList>
            <person name="Tachaapaikoon C."/>
            <person name="Sutheeworapong S."/>
            <person name="Jenjaroenpun P."/>
            <person name="Wongsurawat T."/>
            <person name="Nookeaw I."/>
            <person name="Cheawchanlertfa P."/>
            <person name="Kosugi A."/>
            <person name="Cheevadhanarak S."/>
            <person name="Ratanakhanokchai K."/>
        </authorList>
    </citation>
    <scope>NUCLEOTIDE SEQUENCE [LARGE SCALE GENOMIC DNA]</scope>
    <source>
        <strain evidence="2 3">CT4</strain>
    </source>
</reference>
<accession>A0A3R5V557</accession>
<evidence type="ECO:0000313" key="3">
    <source>
        <dbReference type="Proteomes" id="UP000286268"/>
    </source>
</evidence>
<dbReference type="Proteomes" id="UP000286268">
    <property type="component" value="Chromosome"/>
</dbReference>
<organism evidence="2 3">
    <name type="scientific">Clostridium manihotivorum</name>
    <dbReference type="NCBI Taxonomy" id="2320868"/>
    <lineage>
        <taxon>Bacteria</taxon>
        <taxon>Bacillati</taxon>
        <taxon>Bacillota</taxon>
        <taxon>Clostridia</taxon>
        <taxon>Eubacteriales</taxon>
        <taxon>Clostridiaceae</taxon>
        <taxon>Clostridium</taxon>
    </lineage>
</organism>
<dbReference type="SUPFAM" id="SSF55729">
    <property type="entry name" value="Acyl-CoA N-acyltransferases (Nat)"/>
    <property type="match status" value="1"/>
</dbReference>
<dbReference type="CDD" id="cd04301">
    <property type="entry name" value="NAT_SF"/>
    <property type="match status" value="1"/>
</dbReference>
<dbReference type="OrthoDB" id="9786032at2"/>
<dbReference type="InterPro" id="IPR016181">
    <property type="entry name" value="Acyl_CoA_acyltransferase"/>
</dbReference>
<proteinExistence type="predicted"/>
<dbReference type="AlphaFoldDB" id="A0A3R5V557"/>
<dbReference type="EMBL" id="CP025746">
    <property type="protein sequence ID" value="QAA30475.1"/>
    <property type="molecule type" value="Genomic_DNA"/>
</dbReference>
<dbReference type="RefSeq" id="WP_128210927.1">
    <property type="nucleotide sequence ID" value="NZ_CP025746.1"/>
</dbReference>
<feature type="domain" description="N-acetyltransferase" evidence="1">
    <location>
        <begin position="2"/>
        <end position="152"/>
    </location>
</feature>